<dbReference type="OrthoDB" id="9800788at2"/>
<name>V4PWK4_9CAUL</name>
<organism evidence="1 2">
    <name type="scientific">Asticcacaulis benevestitus DSM 16100 = ATCC BAA-896</name>
    <dbReference type="NCBI Taxonomy" id="1121022"/>
    <lineage>
        <taxon>Bacteria</taxon>
        <taxon>Pseudomonadati</taxon>
        <taxon>Pseudomonadota</taxon>
        <taxon>Alphaproteobacteria</taxon>
        <taxon>Caulobacterales</taxon>
        <taxon>Caulobacteraceae</taxon>
        <taxon>Asticcacaulis</taxon>
    </lineage>
</organism>
<dbReference type="InterPro" id="IPR007948">
    <property type="entry name" value="DUF736"/>
</dbReference>
<comment type="caution">
    <text evidence="1">The sequence shown here is derived from an EMBL/GenBank/DDBJ whole genome shotgun (WGS) entry which is preliminary data.</text>
</comment>
<dbReference type="PATRIC" id="fig|1121022.4.peg.2685"/>
<evidence type="ECO:0000313" key="2">
    <source>
        <dbReference type="Proteomes" id="UP000017837"/>
    </source>
</evidence>
<dbReference type="EMBL" id="AWGB01000027">
    <property type="protein sequence ID" value="ESQ89960.1"/>
    <property type="molecule type" value="Genomic_DNA"/>
</dbReference>
<dbReference type="Proteomes" id="UP000017837">
    <property type="component" value="Unassembled WGS sequence"/>
</dbReference>
<evidence type="ECO:0008006" key="3">
    <source>
        <dbReference type="Google" id="ProtNLM"/>
    </source>
</evidence>
<dbReference type="STRING" id="1121022.GCA_000376105_03606"/>
<dbReference type="Pfam" id="PF05284">
    <property type="entry name" value="DUF736"/>
    <property type="match status" value="1"/>
</dbReference>
<gene>
    <name evidence="1" type="ORF">ABENE_13220</name>
</gene>
<dbReference type="RefSeq" id="WP_018083286.1">
    <property type="nucleotide sequence ID" value="NZ_AQWM01000028.1"/>
</dbReference>
<dbReference type="AlphaFoldDB" id="V4PWK4"/>
<protein>
    <recommendedName>
        <fullName evidence="3">DUF736 domain-containing protein</fullName>
    </recommendedName>
</protein>
<evidence type="ECO:0000313" key="1">
    <source>
        <dbReference type="EMBL" id="ESQ89960.1"/>
    </source>
</evidence>
<reference evidence="1 2" key="1">
    <citation type="journal article" date="2014" name="Nature">
        <title>Sequential evolution of bacterial morphology by co-option of a developmental regulator.</title>
        <authorList>
            <person name="Jiang C."/>
            <person name="Brown P.J."/>
            <person name="Ducret A."/>
            <person name="Brun Y.V."/>
        </authorList>
    </citation>
    <scope>NUCLEOTIDE SEQUENCE [LARGE SCALE GENOMIC DNA]</scope>
    <source>
        <strain evidence="1 2">DSM 16100</strain>
    </source>
</reference>
<dbReference type="eggNOG" id="COG5489">
    <property type="taxonomic scope" value="Bacteria"/>
</dbReference>
<accession>V4PWK4</accession>
<sequence>MAIIGTFTASGQNFTGKINTLKLDVDIHIVATETPSENSPDFRLLVGDVEVGAGWKRTGRDSGREYLSVKFDDPTFPHPVYASLVASDAPEVFHLLWSRPSGN</sequence>
<proteinExistence type="predicted"/>
<keyword evidence="2" id="KW-1185">Reference proteome</keyword>